<organism evidence="5 6">
    <name type="scientific">Pythium insidiosum</name>
    <name type="common">Pythiosis disease agent</name>
    <dbReference type="NCBI Taxonomy" id="114742"/>
    <lineage>
        <taxon>Eukaryota</taxon>
        <taxon>Sar</taxon>
        <taxon>Stramenopiles</taxon>
        <taxon>Oomycota</taxon>
        <taxon>Peronosporomycetes</taxon>
        <taxon>Pythiales</taxon>
        <taxon>Pythiaceae</taxon>
        <taxon>Pythium</taxon>
    </lineage>
</organism>
<dbReference type="Pfam" id="PF00561">
    <property type="entry name" value="Abhydrolase_1"/>
    <property type="match status" value="1"/>
</dbReference>
<dbReference type="AlphaFoldDB" id="A0AAD5L6Y0"/>
<reference evidence="5" key="1">
    <citation type="submission" date="2021-12" db="EMBL/GenBank/DDBJ databases">
        <title>Prjna785345.</title>
        <authorList>
            <person name="Rujirawat T."/>
            <person name="Krajaejun T."/>
        </authorList>
    </citation>
    <scope>NUCLEOTIDE SEQUENCE</scope>
    <source>
        <strain evidence="5">Pi057C3</strain>
    </source>
</reference>
<feature type="region of interest" description="Disordered" evidence="3">
    <location>
        <begin position="754"/>
        <end position="792"/>
    </location>
</feature>
<feature type="compositionally biased region" description="Basic residues" evidence="3">
    <location>
        <begin position="770"/>
        <end position="792"/>
    </location>
</feature>
<evidence type="ECO:0000259" key="4">
    <source>
        <dbReference type="Pfam" id="PF00561"/>
    </source>
</evidence>
<dbReference type="InterPro" id="IPR051601">
    <property type="entry name" value="Serine_prot/Carboxylest_S33"/>
</dbReference>
<dbReference type="GO" id="GO:0016787">
    <property type="term" value="F:hydrolase activity"/>
    <property type="evidence" value="ECO:0007669"/>
    <property type="project" value="UniProtKB-KW"/>
</dbReference>
<evidence type="ECO:0000256" key="2">
    <source>
        <dbReference type="ARBA" id="ARBA00022801"/>
    </source>
</evidence>
<dbReference type="InterPro" id="IPR029058">
    <property type="entry name" value="AB_hydrolase_fold"/>
</dbReference>
<proteinExistence type="inferred from homology"/>
<dbReference type="PANTHER" id="PTHR43248:SF3">
    <property type="entry name" value="AB HYDROLASE-1 DOMAIN-CONTAINING PROTEIN"/>
    <property type="match status" value="1"/>
</dbReference>
<evidence type="ECO:0000256" key="1">
    <source>
        <dbReference type="ARBA" id="ARBA00010088"/>
    </source>
</evidence>
<evidence type="ECO:0000256" key="3">
    <source>
        <dbReference type="SAM" id="MobiDB-lite"/>
    </source>
</evidence>
<dbReference type="Gene3D" id="3.40.50.1820">
    <property type="entry name" value="alpha/beta hydrolase"/>
    <property type="match status" value="1"/>
</dbReference>
<keyword evidence="2" id="KW-0378">Hydrolase</keyword>
<dbReference type="Proteomes" id="UP001209570">
    <property type="component" value="Unassembled WGS sequence"/>
</dbReference>
<dbReference type="EMBL" id="JAKCXM010000951">
    <property type="protein sequence ID" value="KAJ0391584.1"/>
    <property type="molecule type" value="Genomic_DNA"/>
</dbReference>
<comment type="similarity">
    <text evidence="1">Belongs to the peptidase S33 family.</text>
</comment>
<evidence type="ECO:0000313" key="5">
    <source>
        <dbReference type="EMBL" id="KAJ0391584.1"/>
    </source>
</evidence>
<dbReference type="PANTHER" id="PTHR43248">
    <property type="entry name" value="2-SUCCINYL-6-HYDROXY-2,4-CYCLOHEXADIENE-1-CARBOXYLATE SYNTHASE"/>
    <property type="match status" value="1"/>
</dbReference>
<feature type="domain" description="AB hydrolase-1" evidence="4">
    <location>
        <begin position="293"/>
        <end position="449"/>
    </location>
</feature>
<accession>A0AAD5L6Y0</accession>
<dbReference type="SUPFAM" id="SSF53474">
    <property type="entry name" value="alpha/beta-Hydrolases"/>
    <property type="match status" value="1"/>
</dbReference>
<sequence>MPNHITETSHILYSVVVFSERWAQPAPTKEERLKHFLGGPFSSEAEVLASQYCVFTGSDEPACKELKDKMPPGKTKPFFYKRDEFFTKPMRLPGGASALIINGGLDFQTPTEFGELLYSKLSDSGNGALMVTFDYGNHCAGEAVADGQLTPCRDSIVSQFVLNDGDIDAISLECMESLPPLSFDINEAPEGEAPAEDSNFTVKNMKVLGLAASLLLVTVATSNADKSSQEGQWAPCGFSTPAVQVTNETAPFECLNQKVPLCYDGICESDKEIDFFVRRRLAANETTDGAKRAVILIQGGPGAGSYAMEPIMASLQEKLDGAVDFYTFDHRGTGLSEFLKCDGVRTNSEEGMALTLNELAGCLDEINTKYDGQAAGFSVTSAARDVQHIINKYLSEHHVFLYGYSYGTYLTQRLLQLEIPQVKGYIFDGVDARSDEGDEIETANSHWNEAIHAPSKRLLEYCAADASCPLKFKSVETAYEEVLDMYKRMDVEVEKNECLRKVLTNEKTGEVFNSTTVRNGLAGLMRSSSQRAVGLSTLADVQACLLTRGLSRRKDHGQHHPVSIGLGEFPEPVTNMSELLYSAVVFSERWAQPAPTKQERLKFFLDGPFSMYSEVEALRYCVFTGSDEAACKEMEDVLPTNQTQTFFYKRDEFFTKPMRLPAGASALIINGGLDFQTPTEFGELLYSKLSDSGNGALMVTFDYGNHCAGEAVADGQPTPCRDSIVSQFVLNDGDIGGVSLECMNSLPALSFEMPAAPEGEAPAEKEVQKNHSKKHGKHRKSKSKKESHARHA</sequence>
<dbReference type="InterPro" id="IPR000073">
    <property type="entry name" value="AB_hydrolase_1"/>
</dbReference>
<evidence type="ECO:0000313" key="6">
    <source>
        <dbReference type="Proteomes" id="UP001209570"/>
    </source>
</evidence>
<keyword evidence="6" id="KW-1185">Reference proteome</keyword>
<comment type="caution">
    <text evidence="5">The sequence shown here is derived from an EMBL/GenBank/DDBJ whole genome shotgun (WGS) entry which is preliminary data.</text>
</comment>
<gene>
    <name evidence="5" type="ORF">P43SY_009096</name>
</gene>
<name>A0AAD5L6Y0_PYTIN</name>
<protein>
    <recommendedName>
        <fullName evidence="4">AB hydrolase-1 domain-containing protein</fullName>
    </recommendedName>
</protein>